<protein>
    <submittedName>
        <fullName evidence="3">Cell division protein FtsB</fullName>
    </submittedName>
</protein>
<dbReference type="GO" id="GO:0006302">
    <property type="term" value="P:double-strand break repair"/>
    <property type="evidence" value="ECO:0007669"/>
    <property type="project" value="InterPro"/>
</dbReference>
<comment type="caution">
    <text evidence="3">The sequence shown here is derived from an EMBL/GenBank/DDBJ whole genome shotgun (WGS) entry which is preliminary data.</text>
</comment>
<organism evidence="3 4">
    <name type="scientific">Mesonia hippocampi</name>
    <dbReference type="NCBI Taxonomy" id="1628250"/>
    <lineage>
        <taxon>Bacteria</taxon>
        <taxon>Pseudomonadati</taxon>
        <taxon>Bacteroidota</taxon>
        <taxon>Flavobacteriia</taxon>
        <taxon>Flavobacteriales</taxon>
        <taxon>Flavobacteriaceae</taxon>
        <taxon>Mesonia</taxon>
    </lineage>
</organism>
<dbReference type="Proteomes" id="UP000553034">
    <property type="component" value="Unassembled WGS sequence"/>
</dbReference>
<name>A0A840ETS7_9FLAO</name>
<dbReference type="GO" id="GO:0051301">
    <property type="term" value="P:cell division"/>
    <property type="evidence" value="ECO:0007669"/>
    <property type="project" value="UniProtKB-KW"/>
</dbReference>
<evidence type="ECO:0000259" key="2">
    <source>
        <dbReference type="Pfam" id="PF13476"/>
    </source>
</evidence>
<dbReference type="InterPro" id="IPR027417">
    <property type="entry name" value="P-loop_NTPase"/>
</dbReference>
<dbReference type="InterPro" id="IPR022205">
    <property type="entry name" value="DUF3732"/>
</dbReference>
<dbReference type="EMBL" id="JACIFO010000012">
    <property type="protein sequence ID" value="MBB4119923.1"/>
    <property type="molecule type" value="Genomic_DNA"/>
</dbReference>
<keyword evidence="1" id="KW-0175">Coiled coil</keyword>
<gene>
    <name evidence="3" type="ORF">GGR32_002235</name>
</gene>
<dbReference type="RefSeq" id="WP_183478259.1">
    <property type="nucleotide sequence ID" value="NZ_JACIFO010000012.1"/>
</dbReference>
<sequence length="616" mass="71472">MKYNIEKIILWLKNGKKRELEFKPNKVNVITGDSNTGKTAILEIIDYCYFSSNSTISESIINENVSWYGLKININDKKYTIGRKALFEGNVSSEYYFSSTGEIPITIPESNNTQENIKSLIETEFSIDKTVSFPIGYGSNNIKVGSKISLRYFLMFNTISQDLITNSQGTFFDKQNESRYRDALPRIFDIATGIEKIENILKKEKKVELEKKLAKLKRKESEISKKTEYFQREQKALVKKAKEFSLINPDTVEKEAVSELNEVVNGAIIETGTGIERAKLEKERNIIKRKIKNLKDFTNEYSIFKKNLTDVEDSLKPITFIQRETDKIIKTDNFKSLISQLSTELNEIKEARKTKTPIDKQVLDEISQLTTQLSSLEDKLESLPKENKIFENEKEKYMFIGEVKAKINLYSKSDSSPSVSVKTEIQKIEEELESIIITDTETKRELTIKLIEEIIQEYMITVDNAMENYKYFLPVFDYKTKSLLLRKPKTTFYEKVGSSSNHMFLHLFFSLAIHEIIFKNKSPYVAPFIVIDQPSRPYYGDDGKTRLDKDHSDDYKINQAFKLLDKFIEERNENGGEFQMIVFEHISKNLFKDMKNVYLVDSEFKNGNALIPQKMI</sequence>
<dbReference type="GO" id="GO:0016887">
    <property type="term" value="F:ATP hydrolysis activity"/>
    <property type="evidence" value="ECO:0007669"/>
    <property type="project" value="InterPro"/>
</dbReference>
<feature type="coiled-coil region" evidence="1">
    <location>
        <begin position="359"/>
        <end position="393"/>
    </location>
</feature>
<evidence type="ECO:0000313" key="4">
    <source>
        <dbReference type="Proteomes" id="UP000553034"/>
    </source>
</evidence>
<dbReference type="AlphaFoldDB" id="A0A840ETS7"/>
<dbReference type="Pfam" id="PF13476">
    <property type="entry name" value="AAA_23"/>
    <property type="match status" value="1"/>
</dbReference>
<keyword evidence="3" id="KW-0131">Cell cycle</keyword>
<evidence type="ECO:0000313" key="3">
    <source>
        <dbReference type="EMBL" id="MBB4119923.1"/>
    </source>
</evidence>
<dbReference type="SUPFAM" id="SSF52540">
    <property type="entry name" value="P-loop containing nucleoside triphosphate hydrolases"/>
    <property type="match status" value="1"/>
</dbReference>
<proteinExistence type="predicted"/>
<dbReference type="Gene3D" id="3.40.50.300">
    <property type="entry name" value="P-loop containing nucleotide triphosphate hydrolases"/>
    <property type="match status" value="1"/>
</dbReference>
<accession>A0A840ETS7</accession>
<keyword evidence="3" id="KW-0132">Cell division</keyword>
<evidence type="ECO:0000256" key="1">
    <source>
        <dbReference type="SAM" id="Coils"/>
    </source>
</evidence>
<keyword evidence="4" id="KW-1185">Reference proteome</keyword>
<feature type="domain" description="Rad50/SbcC-type AAA" evidence="2">
    <location>
        <begin position="16"/>
        <end position="226"/>
    </location>
</feature>
<reference evidence="3 4" key="1">
    <citation type="submission" date="2020-08" db="EMBL/GenBank/DDBJ databases">
        <title>Genomic Encyclopedia of Type Strains, Phase IV (KMG-IV): sequencing the most valuable type-strain genomes for metagenomic binning, comparative biology and taxonomic classification.</title>
        <authorList>
            <person name="Goeker M."/>
        </authorList>
    </citation>
    <scope>NUCLEOTIDE SEQUENCE [LARGE SCALE GENOMIC DNA]</scope>
    <source>
        <strain evidence="3 4">DSM 29568</strain>
    </source>
</reference>
<dbReference type="Pfam" id="PF12532">
    <property type="entry name" value="DUF3732"/>
    <property type="match status" value="1"/>
</dbReference>
<feature type="coiled-coil region" evidence="1">
    <location>
        <begin position="199"/>
        <end position="226"/>
    </location>
</feature>
<dbReference type="InterPro" id="IPR038729">
    <property type="entry name" value="Rad50/SbcC_AAA"/>
</dbReference>